<reference evidence="2 3" key="1">
    <citation type="submission" date="2017-03" db="EMBL/GenBank/DDBJ databases">
        <title>Genome sequencing of Shewanella japonica KCTC 22435.</title>
        <authorList>
            <person name="Kim K.M."/>
        </authorList>
    </citation>
    <scope>NUCLEOTIDE SEQUENCE [LARGE SCALE GENOMIC DNA]</scope>
    <source>
        <strain evidence="2 3">KCTC 22435</strain>
    </source>
</reference>
<dbReference type="PROSITE" id="PS51257">
    <property type="entry name" value="PROKAR_LIPOPROTEIN"/>
    <property type="match status" value="1"/>
</dbReference>
<feature type="chain" id="PRO_5047080416" description="Lipoprotein" evidence="1">
    <location>
        <begin position="21"/>
        <end position="133"/>
    </location>
</feature>
<dbReference type="EMBL" id="CP020472">
    <property type="protein sequence ID" value="ARD20808.1"/>
    <property type="molecule type" value="Genomic_DNA"/>
</dbReference>
<sequence length="133" mass="14337">MRTTAILATLAGCALLTACASTQPIVAQEKTVEFEGQTLVFSGIYDTEKNKLELSVNGDPLMKGRFPPYTPTQNLKSKYRDLKIEGKCYFGSVLGDQGGAFGAVAGIIQSSKSSTGDKCEMLVNNKPVENLYF</sequence>
<name>A0ABM6JGI3_9GAMM</name>
<evidence type="ECO:0000313" key="3">
    <source>
        <dbReference type="Proteomes" id="UP000191820"/>
    </source>
</evidence>
<accession>A0ABM6JGI3</accession>
<feature type="signal peptide" evidence="1">
    <location>
        <begin position="1"/>
        <end position="20"/>
    </location>
</feature>
<evidence type="ECO:0008006" key="4">
    <source>
        <dbReference type="Google" id="ProtNLM"/>
    </source>
</evidence>
<dbReference type="Proteomes" id="UP000191820">
    <property type="component" value="Chromosome"/>
</dbReference>
<evidence type="ECO:0000256" key="1">
    <source>
        <dbReference type="SAM" id="SignalP"/>
    </source>
</evidence>
<keyword evidence="1" id="KW-0732">Signal</keyword>
<gene>
    <name evidence="2" type="ORF">SJ2017_0468</name>
</gene>
<dbReference type="RefSeq" id="WP_055022895.1">
    <property type="nucleotide sequence ID" value="NZ_CANMJJ010000003.1"/>
</dbReference>
<evidence type="ECO:0000313" key="2">
    <source>
        <dbReference type="EMBL" id="ARD20808.1"/>
    </source>
</evidence>
<protein>
    <recommendedName>
        <fullName evidence="4">Lipoprotein</fullName>
    </recommendedName>
</protein>
<keyword evidence="3" id="KW-1185">Reference proteome</keyword>
<proteinExistence type="predicted"/>
<organism evidence="2 3">
    <name type="scientific">Shewanella japonica</name>
    <dbReference type="NCBI Taxonomy" id="93973"/>
    <lineage>
        <taxon>Bacteria</taxon>
        <taxon>Pseudomonadati</taxon>
        <taxon>Pseudomonadota</taxon>
        <taxon>Gammaproteobacteria</taxon>
        <taxon>Alteromonadales</taxon>
        <taxon>Shewanellaceae</taxon>
        <taxon>Shewanella</taxon>
    </lineage>
</organism>